<evidence type="ECO:0000313" key="3">
    <source>
        <dbReference type="Proteomes" id="UP000018550"/>
    </source>
</evidence>
<dbReference type="InterPro" id="IPR036259">
    <property type="entry name" value="MFS_trans_sf"/>
</dbReference>
<dbReference type="Gene3D" id="1.20.1250.20">
    <property type="entry name" value="MFS general substrate transporter like domains"/>
    <property type="match status" value="1"/>
</dbReference>
<feature type="transmembrane region" description="Helical" evidence="1">
    <location>
        <begin position="291"/>
        <end position="314"/>
    </location>
</feature>
<feature type="transmembrane region" description="Helical" evidence="1">
    <location>
        <begin position="12"/>
        <end position="33"/>
    </location>
</feature>
<reference evidence="2 3" key="1">
    <citation type="journal article" date="2014" name="Genome Announc.">
        <title>Complete Genome Sequence of Spiroplasma apis B31T (ATCC 33834), a Bacterium Associated with May Disease of Honeybees (Apis mellifera).</title>
        <authorList>
            <person name="Ku C."/>
            <person name="Lo W.S."/>
            <person name="Chen L.L."/>
            <person name="Kuo C.H."/>
        </authorList>
    </citation>
    <scope>NUCLEOTIDE SEQUENCE [LARGE SCALE GENOMIC DNA]</scope>
    <source>
        <strain evidence="2">B31</strain>
    </source>
</reference>
<organism evidence="2 3">
    <name type="scientific">Spiroplasma apis B31</name>
    <dbReference type="NCBI Taxonomy" id="1276258"/>
    <lineage>
        <taxon>Bacteria</taxon>
        <taxon>Bacillati</taxon>
        <taxon>Mycoplasmatota</taxon>
        <taxon>Mollicutes</taxon>
        <taxon>Entomoplasmatales</taxon>
        <taxon>Spiroplasmataceae</taxon>
        <taxon>Spiroplasma</taxon>
    </lineage>
</organism>
<protein>
    <submittedName>
        <fullName evidence="2">Uncharacterized protein</fullName>
    </submittedName>
</protein>
<dbReference type="RefSeq" id="WP_023788914.1">
    <property type="nucleotide sequence ID" value="NC_022998.1"/>
</dbReference>
<feature type="transmembrane region" description="Helical" evidence="1">
    <location>
        <begin position="446"/>
        <end position="464"/>
    </location>
</feature>
<gene>
    <name evidence="2" type="ORF">SAPIS_v1c01340</name>
</gene>
<feature type="transmembrane region" description="Helical" evidence="1">
    <location>
        <begin position="103"/>
        <end position="124"/>
    </location>
</feature>
<feature type="transmembrane region" description="Helical" evidence="1">
    <location>
        <begin position="550"/>
        <end position="577"/>
    </location>
</feature>
<feature type="transmembrane region" description="Helical" evidence="1">
    <location>
        <begin position="136"/>
        <end position="159"/>
    </location>
</feature>
<feature type="transmembrane region" description="Helical" evidence="1">
    <location>
        <begin position="583"/>
        <end position="604"/>
    </location>
</feature>
<dbReference type="HOGENOM" id="CLU_438631_0_0_14"/>
<keyword evidence="3" id="KW-1185">Reference proteome</keyword>
<proteinExistence type="predicted"/>
<feature type="transmembrane region" description="Helical" evidence="1">
    <location>
        <begin position="476"/>
        <end position="498"/>
    </location>
</feature>
<feature type="transmembrane region" description="Helical" evidence="1">
    <location>
        <begin position="357"/>
        <end position="375"/>
    </location>
</feature>
<keyword evidence="1" id="KW-0472">Membrane</keyword>
<dbReference type="Proteomes" id="UP000018550">
    <property type="component" value="Chromosome"/>
</dbReference>
<feature type="transmembrane region" description="Helical" evidence="1">
    <location>
        <begin position="402"/>
        <end position="430"/>
    </location>
</feature>
<feature type="transmembrane region" description="Helical" evidence="1">
    <location>
        <begin position="510"/>
        <end position="529"/>
    </location>
</feature>
<accession>V5RJL8</accession>
<dbReference type="EMBL" id="CP006682">
    <property type="protein sequence ID" value="AHB35980.1"/>
    <property type="molecule type" value="Genomic_DNA"/>
</dbReference>
<feature type="transmembrane region" description="Helical" evidence="1">
    <location>
        <begin position="234"/>
        <end position="254"/>
    </location>
</feature>
<feature type="transmembrane region" description="Helical" evidence="1">
    <location>
        <begin position="202"/>
        <end position="228"/>
    </location>
</feature>
<dbReference type="Gene3D" id="1.10.1760.20">
    <property type="match status" value="1"/>
</dbReference>
<evidence type="ECO:0000313" key="2">
    <source>
        <dbReference type="EMBL" id="AHB35980.1"/>
    </source>
</evidence>
<dbReference type="SUPFAM" id="SSF103473">
    <property type="entry name" value="MFS general substrate transporter"/>
    <property type="match status" value="1"/>
</dbReference>
<dbReference type="OrthoDB" id="388323at2"/>
<dbReference type="KEGG" id="sapi:SAPIS_v1c01340"/>
<keyword evidence="1" id="KW-1133">Transmembrane helix</keyword>
<feature type="transmembrane region" description="Helical" evidence="1">
    <location>
        <begin position="39"/>
        <end position="70"/>
    </location>
</feature>
<dbReference type="PATRIC" id="fig|1276258.3.peg.130"/>
<name>V5RJL8_SPIAP</name>
<dbReference type="AlphaFoldDB" id="V5RJL8"/>
<sequence>MNSQTKKTQAIIKICVIALISALSVCLNIFFVWVPGLDFGLFVVVLCCLVFTWESSLTISLAISFLMFFIKPTIIEGLAYLATNITVWLVMLVIRKQSFKYRIIIYIAFLVFSTFNDFYILFFWTAITDWKNGMAIYLARVVHIHVMFALYCFLPIIFLKRVEKLFNKLLGKNDFLFNKNFKQYTEDKENIINMKYYDDKKYYIIQMLSLIVSLMLMVNFLAFIPYKIVVSFNIHYLAAILIVPVLMLIITPNWMKLKKKVGNKNLLQFNSFGLLIATVVTTLAFSFSNNIVAHILLFLGLILFGIFIAGFVPINIEMIKSHDLRNGNAHITNKITSLTIFWTIPIPFIINEYSKNTFNVIFLGMLAVTIIILLFTNKNIMDKGNVLDVDKSQFKSLKSNKIFFISIFSQNLFVGIIKFLEIALCLFFFVRLENKELYYSFNESNTYIYLVLGFLSKFIAQAILRQVSLKEKYHSQLNMIGMLLIVFGFMSLFAYILAYKFLGFNNPNTLYYALLIAVQFLFGAGYILIERTKASYYKTLVSKDEFKMAMIIDHVLGNAFFSLLVNILFLITMVFLSPTIFKFILILGVVFSMTLISMIVNVAIRHKNKTKVMNEEHKIINKI</sequence>
<feature type="transmembrane region" description="Helical" evidence="1">
    <location>
        <begin position="266"/>
        <end position="285"/>
    </location>
</feature>
<evidence type="ECO:0000256" key="1">
    <source>
        <dbReference type="SAM" id="Phobius"/>
    </source>
</evidence>
<keyword evidence="1" id="KW-0812">Transmembrane</keyword>